<evidence type="ECO:0000256" key="2">
    <source>
        <dbReference type="ARBA" id="ARBA00023043"/>
    </source>
</evidence>
<evidence type="ECO:0008006" key="6">
    <source>
        <dbReference type="Google" id="ProtNLM"/>
    </source>
</evidence>
<keyword evidence="1" id="KW-0677">Repeat</keyword>
<evidence type="ECO:0000313" key="5">
    <source>
        <dbReference type="Proteomes" id="UP000192284"/>
    </source>
</evidence>
<dbReference type="EMBL" id="MVHE01000029">
    <property type="protein sequence ID" value="ORA19383.1"/>
    <property type="molecule type" value="Genomic_DNA"/>
</dbReference>
<dbReference type="PANTHER" id="PTHR24197">
    <property type="entry name" value="ANKYRIN REPEAT DOMAIN-CONTAINING PROTEIN 61"/>
    <property type="match status" value="1"/>
</dbReference>
<dbReference type="InterPro" id="IPR002110">
    <property type="entry name" value="Ankyrin_rpt"/>
</dbReference>
<sequence length="161" mass="17341">MNVNDRDRAGRTPLHYAVGDDPVGLDYTSALTDPVLAEANLRKANEYKIANTIRLLSEGADVNAVDDQGFTALHAAASRDSEDIVRLLLDAGADVNAKNAKGETPLYNAVRNTTDAALSIVRLLRERGADPTIETANGSSALRFVTRYGKPEEKEAFADLL</sequence>
<dbReference type="Proteomes" id="UP000192284">
    <property type="component" value="Unassembled WGS sequence"/>
</dbReference>
<dbReference type="PRINTS" id="PR01415">
    <property type="entry name" value="ANKYRIN"/>
</dbReference>
<dbReference type="OrthoDB" id="9812708at2"/>
<dbReference type="Gene3D" id="1.25.40.20">
    <property type="entry name" value="Ankyrin repeat-containing domain"/>
    <property type="match status" value="1"/>
</dbReference>
<evidence type="ECO:0000313" key="4">
    <source>
        <dbReference type="EMBL" id="ORA19383.1"/>
    </source>
</evidence>
<keyword evidence="2 3" id="KW-0040">ANK repeat</keyword>
<dbReference type="RefSeq" id="WP_083114371.1">
    <property type="nucleotide sequence ID" value="NZ_JACKTS010000040.1"/>
</dbReference>
<accession>A0A1W9ZP23</accession>
<dbReference type="InterPro" id="IPR036770">
    <property type="entry name" value="Ankyrin_rpt-contain_sf"/>
</dbReference>
<feature type="repeat" description="ANK" evidence="3">
    <location>
        <begin position="68"/>
        <end position="100"/>
    </location>
</feature>
<dbReference type="SUPFAM" id="SSF48403">
    <property type="entry name" value="Ankyrin repeat"/>
    <property type="match status" value="1"/>
</dbReference>
<proteinExistence type="predicted"/>
<gene>
    <name evidence="4" type="ORF">BST12_17465</name>
</gene>
<dbReference type="PROSITE" id="PS50297">
    <property type="entry name" value="ANK_REP_REGION"/>
    <property type="match status" value="2"/>
</dbReference>
<dbReference type="PANTHER" id="PTHR24197:SF44">
    <property type="entry name" value="ANKYRIN REPEAT DOMAIN-CONTAINING PROTEIN 54"/>
    <property type="match status" value="1"/>
</dbReference>
<dbReference type="SMART" id="SM00248">
    <property type="entry name" value="ANK"/>
    <property type="match status" value="3"/>
</dbReference>
<dbReference type="AlphaFoldDB" id="A0A1W9ZP23"/>
<reference evidence="4 5" key="1">
    <citation type="submission" date="2017-02" db="EMBL/GenBank/DDBJ databases">
        <title>The new phylogeny of genus Mycobacterium.</title>
        <authorList>
            <person name="Tortoli E."/>
            <person name="Trovato A."/>
            <person name="Cirillo D.M."/>
        </authorList>
    </citation>
    <scope>NUCLEOTIDE SEQUENCE [LARGE SCALE GENOMIC DNA]</scope>
    <source>
        <strain evidence="4 5">DSM 45057</strain>
    </source>
</reference>
<comment type="caution">
    <text evidence="4">The sequence shown here is derived from an EMBL/GenBank/DDBJ whole genome shotgun (WGS) entry which is preliminary data.</text>
</comment>
<protein>
    <recommendedName>
        <fullName evidence="6">Ankyrin repeat domain-containing protein</fullName>
    </recommendedName>
</protein>
<dbReference type="Pfam" id="PF12796">
    <property type="entry name" value="Ank_2"/>
    <property type="match status" value="1"/>
</dbReference>
<name>A0A1W9ZP23_MYCAN</name>
<keyword evidence="5" id="KW-1185">Reference proteome</keyword>
<evidence type="ECO:0000256" key="3">
    <source>
        <dbReference type="PROSITE-ProRule" id="PRU00023"/>
    </source>
</evidence>
<evidence type="ECO:0000256" key="1">
    <source>
        <dbReference type="ARBA" id="ARBA00022737"/>
    </source>
</evidence>
<dbReference type="PROSITE" id="PS50088">
    <property type="entry name" value="ANK_REPEAT"/>
    <property type="match status" value="2"/>
</dbReference>
<feature type="repeat" description="ANK" evidence="3">
    <location>
        <begin position="101"/>
        <end position="136"/>
    </location>
</feature>
<organism evidence="4 5">
    <name type="scientific">Mycobacterium angelicum</name>
    <dbReference type="NCBI Taxonomy" id="470074"/>
    <lineage>
        <taxon>Bacteria</taxon>
        <taxon>Bacillati</taxon>
        <taxon>Actinomycetota</taxon>
        <taxon>Actinomycetes</taxon>
        <taxon>Mycobacteriales</taxon>
        <taxon>Mycobacteriaceae</taxon>
        <taxon>Mycobacterium</taxon>
    </lineage>
</organism>